<protein>
    <submittedName>
        <fullName evidence="3">Reverse transcriptase domain-containing protein</fullName>
    </submittedName>
</protein>
<dbReference type="InterPro" id="IPR036397">
    <property type="entry name" value="RNaseH_sf"/>
</dbReference>
<dbReference type="GO" id="GO:0004523">
    <property type="term" value="F:RNA-DNA hybrid ribonuclease activity"/>
    <property type="evidence" value="ECO:0007669"/>
    <property type="project" value="InterPro"/>
</dbReference>
<dbReference type="PANTHER" id="PTHR48475:SF2">
    <property type="entry name" value="RIBONUCLEASE H"/>
    <property type="match status" value="1"/>
</dbReference>
<dbReference type="SUPFAM" id="SSF56672">
    <property type="entry name" value="DNA/RNA polymerases"/>
    <property type="match status" value="1"/>
</dbReference>
<accession>A0A699L2Q4</accession>
<name>A0A699L2Q4_TANCI</name>
<keyword evidence="3" id="KW-0808">Transferase</keyword>
<dbReference type="GO" id="GO:0003676">
    <property type="term" value="F:nucleic acid binding"/>
    <property type="evidence" value="ECO:0007669"/>
    <property type="project" value="InterPro"/>
</dbReference>
<evidence type="ECO:0000313" key="3">
    <source>
        <dbReference type="EMBL" id="GFB22810.1"/>
    </source>
</evidence>
<dbReference type="InterPro" id="IPR002156">
    <property type="entry name" value="RNaseH_domain"/>
</dbReference>
<dbReference type="InterPro" id="IPR012337">
    <property type="entry name" value="RNaseH-like_sf"/>
</dbReference>
<evidence type="ECO:0000259" key="1">
    <source>
        <dbReference type="Pfam" id="PF13456"/>
    </source>
</evidence>
<dbReference type="InterPro" id="IPR043502">
    <property type="entry name" value="DNA/RNA_pol_sf"/>
</dbReference>
<dbReference type="AlphaFoldDB" id="A0A699L2Q4"/>
<dbReference type="SUPFAM" id="SSF53098">
    <property type="entry name" value="Ribonuclease H-like"/>
    <property type="match status" value="1"/>
</dbReference>
<keyword evidence="3" id="KW-0695">RNA-directed DNA polymerase</keyword>
<feature type="domain" description="RNase H type-1" evidence="1">
    <location>
        <begin position="181"/>
        <end position="231"/>
    </location>
</feature>
<sequence>MKLNPKKCTFGVEEGMFLGYKINTKGLKVCSDKVDVVLSVPSPMCLKDVHKLSGKLASLNRRGFQANETANSGASLADRTNGKGGTYCLFGGSQKNDERGPDDEKRSQTNAHLLCQQGIKRARNKLYINGKVGVGLVKGKILANFIVKRPEDDSSDTLMEVEEELPEPWILLTNRSSCTDGSGAGLILTNPEGMEFTYTLRFRFDTTNNEAEYEALIVGLRIAEQMGVKNL</sequence>
<comment type="caution">
    <text evidence="3">The sequence shown here is derived from an EMBL/GenBank/DDBJ whole genome shotgun (WGS) entry which is preliminary data.</text>
</comment>
<dbReference type="Gene3D" id="3.30.420.10">
    <property type="entry name" value="Ribonuclease H-like superfamily/Ribonuclease H"/>
    <property type="match status" value="1"/>
</dbReference>
<reference evidence="3" key="1">
    <citation type="journal article" date="2019" name="Sci. Rep.">
        <title>Draft genome of Tanacetum cinerariifolium, the natural source of mosquito coil.</title>
        <authorList>
            <person name="Yamashiro T."/>
            <person name="Shiraishi A."/>
            <person name="Satake H."/>
            <person name="Nakayama K."/>
        </authorList>
    </citation>
    <scope>NUCLEOTIDE SEQUENCE</scope>
</reference>
<evidence type="ECO:0000313" key="2">
    <source>
        <dbReference type="EMBL" id="GFB05904.1"/>
    </source>
</evidence>
<dbReference type="EMBL" id="BKCJ010580245">
    <property type="protein sequence ID" value="GFB22810.1"/>
    <property type="molecule type" value="Genomic_DNA"/>
</dbReference>
<dbReference type="GO" id="GO:0003964">
    <property type="term" value="F:RNA-directed DNA polymerase activity"/>
    <property type="evidence" value="ECO:0007669"/>
    <property type="project" value="UniProtKB-KW"/>
</dbReference>
<organism evidence="3">
    <name type="scientific">Tanacetum cinerariifolium</name>
    <name type="common">Dalmatian daisy</name>
    <name type="synonym">Chrysanthemum cinerariifolium</name>
    <dbReference type="NCBI Taxonomy" id="118510"/>
    <lineage>
        <taxon>Eukaryota</taxon>
        <taxon>Viridiplantae</taxon>
        <taxon>Streptophyta</taxon>
        <taxon>Embryophyta</taxon>
        <taxon>Tracheophyta</taxon>
        <taxon>Spermatophyta</taxon>
        <taxon>Magnoliopsida</taxon>
        <taxon>eudicotyledons</taxon>
        <taxon>Gunneridae</taxon>
        <taxon>Pentapetalae</taxon>
        <taxon>asterids</taxon>
        <taxon>campanulids</taxon>
        <taxon>Asterales</taxon>
        <taxon>Asteraceae</taxon>
        <taxon>Asteroideae</taxon>
        <taxon>Anthemideae</taxon>
        <taxon>Anthemidinae</taxon>
        <taxon>Tanacetum</taxon>
    </lineage>
</organism>
<dbReference type="EMBL" id="BKCJ010543194">
    <property type="protein sequence ID" value="GFB05904.1"/>
    <property type="molecule type" value="Genomic_DNA"/>
</dbReference>
<proteinExistence type="predicted"/>
<keyword evidence="3" id="KW-0548">Nucleotidyltransferase</keyword>
<gene>
    <name evidence="2" type="ORF">Tci_677875</name>
    <name evidence="3" type="ORF">Tci_694781</name>
</gene>
<dbReference type="Pfam" id="PF13456">
    <property type="entry name" value="RVT_3"/>
    <property type="match status" value="1"/>
</dbReference>
<dbReference type="PANTHER" id="PTHR48475">
    <property type="entry name" value="RIBONUCLEASE H"/>
    <property type="match status" value="1"/>
</dbReference>